<dbReference type="SUPFAM" id="SSF46785">
    <property type="entry name" value="Winged helix' DNA-binding domain"/>
    <property type="match status" value="1"/>
</dbReference>
<dbReference type="InterPro" id="IPR036388">
    <property type="entry name" value="WH-like_DNA-bd_sf"/>
</dbReference>
<accession>A0ABW8UGG2</accession>
<comment type="caution">
    <text evidence="1">The sequence shown here is derived from an EMBL/GenBank/DDBJ whole genome shotgun (WGS) entry which is preliminary data.</text>
</comment>
<dbReference type="RefSeq" id="WP_407143597.1">
    <property type="nucleotide sequence ID" value="NZ_JBGQQK010000003.1"/>
</dbReference>
<keyword evidence="2" id="KW-1185">Reference proteome</keyword>
<reference evidence="1 2" key="1">
    <citation type="submission" date="2024-08" db="EMBL/GenBank/DDBJ databases">
        <authorList>
            <person name="Arias E."/>
        </authorList>
    </citation>
    <scope>NUCLEOTIDE SEQUENCE [LARGE SCALE GENOMIC DNA]</scope>
    <source>
        <strain evidence="1 2">FAM 24106</strain>
    </source>
</reference>
<dbReference type="Gene3D" id="1.10.10.10">
    <property type="entry name" value="Winged helix-like DNA-binding domain superfamily/Winged helix DNA-binding domain"/>
    <property type="match status" value="1"/>
</dbReference>
<protein>
    <submittedName>
        <fullName evidence="1">Helix-turn-helix domain-containing protein</fullName>
    </submittedName>
</protein>
<dbReference type="Pfam" id="PF13730">
    <property type="entry name" value="HTH_36"/>
    <property type="match status" value="1"/>
</dbReference>
<dbReference type="EMBL" id="JBGQQK010000003">
    <property type="protein sequence ID" value="MFL2101956.1"/>
    <property type="molecule type" value="Genomic_DNA"/>
</dbReference>
<name>A0ABW8UGG2_9LACT</name>
<evidence type="ECO:0000313" key="1">
    <source>
        <dbReference type="EMBL" id="MFL2101956.1"/>
    </source>
</evidence>
<proteinExistence type="predicted"/>
<dbReference type="InterPro" id="IPR036390">
    <property type="entry name" value="WH_DNA-bd_sf"/>
</dbReference>
<evidence type="ECO:0000313" key="2">
    <source>
        <dbReference type="Proteomes" id="UP001625374"/>
    </source>
</evidence>
<organism evidence="1 2">
    <name type="scientific">Marinilactibacillus psychrotolerans</name>
    <dbReference type="NCBI Taxonomy" id="191770"/>
    <lineage>
        <taxon>Bacteria</taxon>
        <taxon>Bacillati</taxon>
        <taxon>Bacillota</taxon>
        <taxon>Bacilli</taxon>
        <taxon>Lactobacillales</taxon>
        <taxon>Carnobacteriaceae</taxon>
        <taxon>Marinilactibacillus</taxon>
    </lineage>
</organism>
<sequence>MNEAERLMNDYLIWKTDNINKKVGFFPVYSNFKEHMRELSPGAISLYLYFGIHSKNKTGESYHSIETIADFFGKSSRTISSWIKELEENQLIVRRQNKIRGVSTTYLRPYR</sequence>
<gene>
    <name evidence="1" type="ORF">ACEN37_01685</name>
</gene>
<dbReference type="Proteomes" id="UP001625374">
    <property type="component" value="Unassembled WGS sequence"/>
</dbReference>